<gene>
    <name evidence="5" type="primary">cofC</name>
    <name evidence="5" type="ORF">FIV01_04150</name>
</gene>
<dbReference type="Proteomes" id="UP000326936">
    <property type="component" value="Chromosome"/>
</dbReference>
<evidence type="ECO:0000256" key="4">
    <source>
        <dbReference type="ARBA" id="ARBA00023134"/>
    </source>
</evidence>
<name>A0A5P9CJ72_9VIBR</name>
<reference evidence="5 6" key="1">
    <citation type="submission" date="2019-10" db="EMBL/GenBank/DDBJ databases">
        <title>Complete genome sequence of Vibrio sp. strain THAF100, isolated from non-filtered water from the water column of tank 6 of a marine aquarium containing stony-coral fragments. Water maintained at 26 degree C.</title>
        <authorList>
            <person name="Ruckert C."/>
            <person name="Franco A."/>
            <person name="Kalinowski J."/>
            <person name="Glaeser S."/>
        </authorList>
    </citation>
    <scope>NUCLEOTIDE SEQUENCE [LARGE SCALE GENOMIC DNA]</scope>
    <source>
        <strain evidence="5 6">THAF100</strain>
    </source>
</reference>
<protein>
    <submittedName>
        <fullName evidence="5">2-phospho-L-lactate guanylyltransferase</fullName>
        <ecNumber evidence="5">2.7.7.68</ecNumber>
    </submittedName>
</protein>
<organism evidence="5 6">
    <name type="scientific">Vibrio aquimaris</name>
    <dbReference type="NCBI Taxonomy" id="2587862"/>
    <lineage>
        <taxon>Bacteria</taxon>
        <taxon>Pseudomonadati</taxon>
        <taxon>Pseudomonadota</taxon>
        <taxon>Gammaproteobacteria</taxon>
        <taxon>Vibrionales</taxon>
        <taxon>Vibrionaceae</taxon>
        <taxon>Vibrio</taxon>
    </lineage>
</organism>
<evidence type="ECO:0000256" key="1">
    <source>
        <dbReference type="ARBA" id="ARBA00022679"/>
    </source>
</evidence>
<evidence type="ECO:0000256" key="3">
    <source>
        <dbReference type="ARBA" id="ARBA00022741"/>
    </source>
</evidence>
<dbReference type="InterPro" id="IPR029044">
    <property type="entry name" value="Nucleotide-diphossugar_trans"/>
</dbReference>
<dbReference type="EC" id="2.7.7.68" evidence="5"/>
<sequence length="207" mass="22938">MLDKLNIVIPMKAPSRAKQRLMGVLNISQREALALSLYRQTLRFFAQHYPQVNCLVVTNSLKIADIASSFGASPLIERQAKGLNAAVELATHWSLKLGYQFQMVVPADIAKLNCCEIDALFQAVQAGNQVVIARAKDLGTNALITTPPNAIEFQYGSQSALAHVQQAHINGLKVEVLDLRDLSQDIDLPKDLIKAFPDYPNKEYCYE</sequence>
<dbReference type="GO" id="GO:0043814">
    <property type="term" value="F:phospholactate guanylyltransferase activity"/>
    <property type="evidence" value="ECO:0007669"/>
    <property type="project" value="UniProtKB-EC"/>
</dbReference>
<dbReference type="InterPro" id="IPR002835">
    <property type="entry name" value="CofC"/>
</dbReference>
<dbReference type="NCBIfam" id="TIGR03552">
    <property type="entry name" value="F420_cofC"/>
    <property type="match status" value="1"/>
</dbReference>
<keyword evidence="6" id="KW-1185">Reference proteome</keyword>
<keyword evidence="2 5" id="KW-0548">Nucleotidyltransferase</keyword>
<dbReference type="GO" id="GO:0005525">
    <property type="term" value="F:GTP binding"/>
    <property type="evidence" value="ECO:0007669"/>
    <property type="project" value="UniProtKB-KW"/>
</dbReference>
<keyword evidence="4" id="KW-0342">GTP-binding</keyword>
<accession>A0A5P9CJ72</accession>
<dbReference type="Pfam" id="PF01983">
    <property type="entry name" value="CofC"/>
    <property type="match status" value="1"/>
</dbReference>
<dbReference type="SUPFAM" id="SSF53448">
    <property type="entry name" value="Nucleotide-diphospho-sugar transferases"/>
    <property type="match status" value="1"/>
</dbReference>
<dbReference type="PANTHER" id="PTHR40392:SF1">
    <property type="entry name" value="2-PHOSPHO-L-LACTATE GUANYLYLTRANSFERASE"/>
    <property type="match status" value="1"/>
</dbReference>
<evidence type="ECO:0000256" key="2">
    <source>
        <dbReference type="ARBA" id="ARBA00022695"/>
    </source>
</evidence>
<dbReference type="KEGG" id="vaq:FIV01_04150"/>
<proteinExistence type="predicted"/>
<evidence type="ECO:0000313" key="6">
    <source>
        <dbReference type="Proteomes" id="UP000326936"/>
    </source>
</evidence>
<keyword evidence="3" id="KW-0547">Nucleotide-binding</keyword>
<dbReference type="Gene3D" id="3.90.550.10">
    <property type="entry name" value="Spore Coat Polysaccharide Biosynthesis Protein SpsA, Chain A"/>
    <property type="match status" value="1"/>
</dbReference>
<keyword evidence="1 5" id="KW-0808">Transferase</keyword>
<evidence type="ECO:0000313" key="5">
    <source>
        <dbReference type="EMBL" id="QFT25612.1"/>
    </source>
</evidence>
<dbReference type="EMBL" id="CP045350">
    <property type="protein sequence ID" value="QFT25612.1"/>
    <property type="molecule type" value="Genomic_DNA"/>
</dbReference>
<dbReference type="PANTHER" id="PTHR40392">
    <property type="entry name" value="2-PHOSPHO-L-LACTATE GUANYLYLTRANSFERASE"/>
    <property type="match status" value="1"/>
</dbReference>
<dbReference type="AlphaFoldDB" id="A0A5P9CJ72"/>